<evidence type="ECO:0000313" key="2">
    <source>
        <dbReference type="Proteomes" id="UP001055879"/>
    </source>
</evidence>
<reference evidence="1 2" key="2">
    <citation type="journal article" date="2022" name="Mol. Ecol. Resour.">
        <title>The genomes of chicory, endive, great burdock and yacon provide insights into Asteraceae paleo-polyploidization history and plant inulin production.</title>
        <authorList>
            <person name="Fan W."/>
            <person name="Wang S."/>
            <person name="Wang H."/>
            <person name="Wang A."/>
            <person name="Jiang F."/>
            <person name="Liu H."/>
            <person name="Zhao H."/>
            <person name="Xu D."/>
            <person name="Zhang Y."/>
        </authorList>
    </citation>
    <scope>NUCLEOTIDE SEQUENCE [LARGE SCALE GENOMIC DNA]</scope>
    <source>
        <strain evidence="2">cv. Niubang</strain>
    </source>
</reference>
<gene>
    <name evidence="1" type="ORF">L6452_03097</name>
</gene>
<sequence length="104" mass="11832">MLLQNSLPSKPATLFSSSISRRLSSRSIDHAHPPDRLSSLALPLHTSIFFISKIGDFNLLRLISSSIIRIVDCKQHKINLLRLISSSIGLKEIEQKTLSRWRKR</sequence>
<dbReference type="EMBL" id="CM042047">
    <property type="protein sequence ID" value="KAI3771925.1"/>
    <property type="molecule type" value="Genomic_DNA"/>
</dbReference>
<comment type="caution">
    <text evidence="1">The sequence shown here is derived from an EMBL/GenBank/DDBJ whole genome shotgun (WGS) entry which is preliminary data.</text>
</comment>
<dbReference type="Proteomes" id="UP001055879">
    <property type="component" value="Linkage Group LG01"/>
</dbReference>
<organism evidence="1 2">
    <name type="scientific">Arctium lappa</name>
    <name type="common">Greater burdock</name>
    <name type="synonym">Lappa major</name>
    <dbReference type="NCBI Taxonomy" id="4217"/>
    <lineage>
        <taxon>Eukaryota</taxon>
        <taxon>Viridiplantae</taxon>
        <taxon>Streptophyta</taxon>
        <taxon>Embryophyta</taxon>
        <taxon>Tracheophyta</taxon>
        <taxon>Spermatophyta</taxon>
        <taxon>Magnoliopsida</taxon>
        <taxon>eudicotyledons</taxon>
        <taxon>Gunneridae</taxon>
        <taxon>Pentapetalae</taxon>
        <taxon>asterids</taxon>
        <taxon>campanulids</taxon>
        <taxon>Asterales</taxon>
        <taxon>Asteraceae</taxon>
        <taxon>Carduoideae</taxon>
        <taxon>Cardueae</taxon>
        <taxon>Arctiinae</taxon>
        <taxon>Arctium</taxon>
    </lineage>
</organism>
<accession>A0ACB9FM98</accession>
<protein>
    <submittedName>
        <fullName evidence="1">Uncharacterized protein</fullName>
    </submittedName>
</protein>
<keyword evidence="2" id="KW-1185">Reference proteome</keyword>
<proteinExistence type="predicted"/>
<reference evidence="2" key="1">
    <citation type="journal article" date="2022" name="Mol. Ecol. Resour.">
        <title>The genomes of chicory, endive, great burdock and yacon provide insights into Asteraceae palaeo-polyploidization history and plant inulin production.</title>
        <authorList>
            <person name="Fan W."/>
            <person name="Wang S."/>
            <person name="Wang H."/>
            <person name="Wang A."/>
            <person name="Jiang F."/>
            <person name="Liu H."/>
            <person name="Zhao H."/>
            <person name="Xu D."/>
            <person name="Zhang Y."/>
        </authorList>
    </citation>
    <scope>NUCLEOTIDE SEQUENCE [LARGE SCALE GENOMIC DNA]</scope>
    <source>
        <strain evidence="2">cv. Niubang</strain>
    </source>
</reference>
<evidence type="ECO:0000313" key="1">
    <source>
        <dbReference type="EMBL" id="KAI3771925.1"/>
    </source>
</evidence>
<name>A0ACB9FM98_ARCLA</name>